<sequence length="259" mass="29529">MMSNYIPTKKIRSVFTVKRKEFITPHLIRVVFKISDEQIGLLPMMQEGANNKIFIPPKNVGLIYFPEKSLHGAELTAVSRTYTNRKIDFQKKELTIDFVVHGENGPASAWAIHAQPGDPLGIGMKQSNKPLIPKADRYLFVGDATALPAISAILEHLPAGVQVNAVLEVYSKKDEMLLCTAADLEIEWLHNPNPEKGSKLAEKVRMFDFANFNQKSYIYIAAEYTTVKELRHYFRQDLQWNQHLIYTCSYWKAGISEEE</sequence>
<dbReference type="Pfam" id="PF08021">
    <property type="entry name" value="FAD_binding_9"/>
    <property type="match status" value="1"/>
</dbReference>
<comment type="caution">
    <text evidence="3">The sequence shown here is derived from an EMBL/GenBank/DDBJ whole genome shotgun (WGS) entry which is preliminary data.</text>
</comment>
<dbReference type="InterPro" id="IPR039261">
    <property type="entry name" value="FNR_nucleotide-bd"/>
</dbReference>
<evidence type="ECO:0000313" key="3">
    <source>
        <dbReference type="EMBL" id="GEM52701.1"/>
    </source>
</evidence>
<feature type="domain" description="FAD-binding FR-type" evidence="2">
    <location>
        <begin position="10"/>
        <end position="133"/>
    </location>
</feature>
<evidence type="ECO:0000256" key="1">
    <source>
        <dbReference type="ARBA" id="ARBA00035644"/>
    </source>
</evidence>
<protein>
    <submittedName>
        <fullName evidence="3">Vibriobactin utilization protein ViuB</fullName>
    </submittedName>
</protein>
<dbReference type="EMBL" id="BJXC01000018">
    <property type="protein sequence ID" value="GEM52701.1"/>
    <property type="molecule type" value="Genomic_DNA"/>
</dbReference>
<dbReference type="InterPro" id="IPR007037">
    <property type="entry name" value="SIP_rossman_dom"/>
</dbReference>
<dbReference type="PANTHER" id="PTHR30157">
    <property type="entry name" value="FERRIC REDUCTASE, NADPH-DEPENDENT"/>
    <property type="match status" value="1"/>
</dbReference>
<dbReference type="InterPro" id="IPR017927">
    <property type="entry name" value="FAD-bd_FR_type"/>
</dbReference>
<dbReference type="PANTHER" id="PTHR30157:SF0">
    <property type="entry name" value="NADPH-DEPENDENT FERRIC-CHELATE REDUCTASE"/>
    <property type="match status" value="1"/>
</dbReference>
<name>A0A511NKE2_9FLAO</name>
<comment type="similarity">
    <text evidence="1">Belongs to the SIP oxidoreductase family.</text>
</comment>
<accession>A0A511NKE2</accession>
<evidence type="ECO:0000259" key="2">
    <source>
        <dbReference type="PROSITE" id="PS51384"/>
    </source>
</evidence>
<keyword evidence="4" id="KW-1185">Reference proteome</keyword>
<dbReference type="CDD" id="cd06193">
    <property type="entry name" value="siderophore_interacting"/>
    <property type="match status" value="1"/>
</dbReference>
<dbReference type="AlphaFoldDB" id="A0A511NKE2"/>
<evidence type="ECO:0000313" key="4">
    <source>
        <dbReference type="Proteomes" id="UP000321245"/>
    </source>
</evidence>
<dbReference type="Gene3D" id="3.40.50.80">
    <property type="entry name" value="Nucleotide-binding domain of ferredoxin-NADP reductase (FNR) module"/>
    <property type="match status" value="1"/>
</dbReference>
<reference evidence="3 4" key="1">
    <citation type="submission" date="2019-07" db="EMBL/GenBank/DDBJ databases">
        <title>Whole genome shotgun sequence of Empedobacter brevis NBRC 14943.</title>
        <authorList>
            <person name="Hosoyama A."/>
            <person name="Uohara A."/>
            <person name="Ohji S."/>
            <person name="Ichikawa N."/>
        </authorList>
    </citation>
    <scope>NUCLEOTIDE SEQUENCE [LARGE SCALE GENOMIC DNA]</scope>
    <source>
        <strain evidence="3 4">NBRC 14943</strain>
    </source>
</reference>
<dbReference type="Proteomes" id="UP000321245">
    <property type="component" value="Unassembled WGS sequence"/>
</dbReference>
<gene>
    <name evidence="3" type="primary">viuB</name>
    <name evidence="3" type="ORF">EB1_24910</name>
</gene>
<dbReference type="InterPro" id="IPR013113">
    <property type="entry name" value="SIP_FAD-bd"/>
</dbReference>
<dbReference type="Pfam" id="PF04954">
    <property type="entry name" value="SIP"/>
    <property type="match status" value="1"/>
</dbReference>
<dbReference type="InterPro" id="IPR039374">
    <property type="entry name" value="SIP_fam"/>
</dbReference>
<organism evidence="3 4">
    <name type="scientific">Empedobacter brevis NBRC 14943 = ATCC 43319</name>
    <dbReference type="NCBI Taxonomy" id="1218108"/>
    <lineage>
        <taxon>Bacteria</taxon>
        <taxon>Pseudomonadati</taxon>
        <taxon>Bacteroidota</taxon>
        <taxon>Flavobacteriia</taxon>
        <taxon>Flavobacteriales</taxon>
        <taxon>Weeksellaceae</taxon>
        <taxon>Empedobacter</taxon>
    </lineage>
</organism>
<dbReference type="InterPro" id="IPR017938">
    <property type="entry name" value="Riboflavin_synthase-like_b-brl"/>
</dbReference>
<proteinExistence type="inferred from homology"/>
<dbReference type="Gene3D" id="2.40.30.10">
    <property type="entry name" value="Translation factors"/>
    <property type="match status" value="1"/>
</dbReference>
<dbReference type="SUPFAM" id="SSF63380">
    <property type="entry name" value="Riboflavin synthase domain-like"/>
    <property type="match status" value="1"/>
</dbReference>
<dbReference type="GO" id="GO:0016491">
    <property type="term" value="F:oxidoreductase activity"/>
    <property type="evidence" value="ECO:0007669"/>
    <property type="project" value="InterPro"/>
</dbReference>
<dbReference type="PROSITE" id="PS51384">
    <property type="entry name" value="FAD_FR"/>
    <property type="match status" value="1"/>
</dbReference>